<proteinExistence type="evidence at transcript level"/>
<name>I3SCY7_MEDTR</name>
<evidence type="ECO:0000313" key="1">
    <source>
        <dbReference type="EMBL" id="AFK38129.1"/>
    </source>
</evidence>
<organism evidence="1">
    <name type="scientific">Medicago truncatula</name>
    <name type="common">Barrel medic</name>
    <name type="synonym">Medicago tribuloides</name>
    <dbReference type="NCBI Taxonomy" id="3880"/>
    <lineage>
        <taxon>Eukaryota</taxon>
        <taxon>Viridiplantae</taxon>
        <taxon>Streptophyta</taxon>
        <taxon>Embryophyta</taxon>
        <taxon>Tracheophyta</taxon>
        <taxon>Spermatophyta</taxon>
        <taxon>Magnoliopsida</taxon>
        <taxon>eudicotyledons</taxon>
        <taxon>Gunneridae</taxon>
        <taxon>Pentapetalae</taxon>
        <taxon>rosids</taxon>
        <taxon>fabids</taxon>
        <taxon>Fabales</taxon>
        <taxon>Fabaceae</taxon>
        <taxon>Papilionoideae</taxon>
        <taxon>50 kb inversion clade</taxon>
        <taxon>NPAAA clade</taxon>
        <taxon>Hologalegina</taxon>
        <taxon>IRL clade</taxon>
        <taxon>Trifolieae</taxon>
        <taxon>Medicago</taxon>
    </lineage>
</organism>
<protein>
    <submittedName>
        <fullName evidence="1">Uncharacterized protein</fullName>
    </submittedName>
</protein>
<reference evidence="1" key="1">
    <citation type="submission" date="2012-05" db="EMBL/GenBank/DDBJ databases">
        <authorList>
            <person name="Krishnakumar V."/>
            <person name="Cheung F."/>
            <person name="Xiao Y."/>
            <person name="Chan A."/>
            <person name="Moskal W.A."/>
            <person name="Town C.D."/>
        </authorList>
    </citation>
    <scope>NUCLEOTIDE SEQUENCE</scope>
</reference>
<sequence length="80" mass="9347">MGAVKIDLRGVGGNLHHLMMVVLKVLRKWRRNTSKKTKELSITFIPTDRLTRELERNIEYLKLIFLLPIEVLFLLTCSLL</sequence>
<dbReference type="EMBL" id="BT138334">
    <property type="protein sequence ID" value="AFK38129.1"/>
    <property type="molecule type" value="mRNA"/>
</dbReference>
<dbReference type="AlphaFoldDB" id="I3SCY7"/>
<accession>I3SCY7</accession>